<keyword evidence="3" id="KW-1185">Reference proteome</keyword>
<dbReference type="GO" id="GO:0003677">
    <property type="term" value="F:DNA binding"/>
    <property type="evidence" value="ECO:0007669"/>
    <property type="project" value="UniProtKB-KW"/>
</dbReference>
<gene>
    <name evidence="2" type="ORF">FHS22_002484</name>
</gene>
<protein>
    <submittedName>
        <fullName evidence="2">DNA-binding MarR family transcriptional regulator</fullName>
    </submittedName>
</protein>
<dbReference type="PANTHER" id="PTHR33164:SF43">
    <property type="entry name" value="HTH-TYPE TRANSCRIPTIONAL REPRESSOR YETL"/>
    <property type="match status" value="1"/>
</dbReference>
<keyword evidence="2" id="KW-0238">DNA-binding</keyword>
<dbReference type="SUPFAM" id="SSF46785">
    <property type="entry name" value="Winged helix' DNA-binding domain"/>
    <property type="match status" value="1"/>
</dbReference>
<dbReference type="GO" id="GO:0006950">
    <property type="term" value="P:response to stress"/>
    <property type="evidence" value="ECO:0007669"/>
    <property type="project" value="TreeGrafter"/>
</dbReference>
<sequence length="182" mass="19421">MENDVHNLSADQDGLLFDPRTRAAMIRFIGGEDTLALEAAAAVRTASHAIERMRAHGAGGRGLSSGALDILLRLGASSDGLSVGDLAQSAGVSSRNVTGLVDTLEREGLAQRTPAPHDRRSVLVAITPAGREWTENFRRPTQAAMAAVFRDFTPAELGLLRHLCLRLAGNHAELARHLEGTR</sequence>
<evidence type="ECO:0000313" key="2">
    <source>
        <dbReference type="EMBL" id="MBB5963210.1"/>
    </source>
</evidence>
<dbReference type="PROSITE" id="PS50995">
    <property type="entry name" value="HTH_MARR_2"/>
    <property type="match status" value="1"/>
</dbReference>
<organism evidence="2 3">
    <name type="scientific">Planomonospora venezuelensis</name>
    <dbReference type="NCBI Taxonomy" id="1999"/>
    <lineage>
        <taxon>Bacteria</taxon>
        <taxon>Bacillati</taxon>
        <taxon>Actinomycetota</taxon>
        <taxon>Actinomycetes</taxon>
        <taxon>Streptosporangiales</taxon>
        <taxon>Streptosporangiaceae</taxon>
        <taxon>Planomonospora</taxon>
    </lineage>
</organism>
<evidence type="ECO:0000259" key="1">
    <source>
        <dbReference type="PROSITE" id="PS50995"/>
    </source>
</evidence>
<dbReference type="InterPro" id="IPR036388">
    <property type="entry name" value="WH-like_DNA-bd_sf"/>
</dbReference>
<dbReference type="InterPro" id="IPR000835">
    <property type="entry name" value="HTH_MarR-typ"/>
</dbReference>
<evidence type="ECO:0000313" key="3">
    <source>
        <dbReference type="Proteomes" id="UP000562352"/>
    </source>
</evidence>
<dbReference type="InterPro" id="IPR036390">
    <property type="entry name" value="WH_DNA-bd_sf"/>
</dbReference>
<dbReference type="PANTHER" id="PTHR33164">
    <property type="entry name" value="TRANSCRIPTIONAL REGULATOR, MARR FAMILY"/>
    <property type="match status" value="1"/>
</dbReference>
<proteinExistence type="predicted"/>
<accession>A0A841D0F8</accession>
<dbReference type="AlphaFoldDB" id="A0A841D0F8"/>
<dbReference type="Gene3D" id="1.10.10.10">
    <property type="entry name" value="Winged helix-like DNA-binding domain superfamily/Winged helix DNA-binding domain"/>
    <property type="match status" value="1"/>
</dbReference>
<reference evidence="2 3" key="1">
    <citation type="submission" date="2020-08" db="EMBL/GenBank/DDBJ databases">
        <title>Genomic Encyclopedia of Type Strains, Phase III (KMG-III): the genomes of soil and plant-associated and newly described type strains.</title>
        <authorList>
            <person name="Whitman W."/>
        </authorList>
    </citation>
    <scope>NUCLEOTIDE SEQUENCE [LARGE SCALE GENOMIC DNA]</scope>
    <source>
        <strain evidence="2 3">CECT 3303</strain>
    </source>
</reference>
<dbReference type="Pfam" id="PF12802">
    <property type="entry name" value="MarR_2"/>
    <property type="match status" value="1"/>
</dbReference>
<dbReference type="GO" id="GO:0003700">
    <property type="term" value="F:DNA-binding transcription factor activity"/>
    <property type="evidence" value="ECO:0007669"/>
    <property type="project" value="InterPro"/>
</dbReference>
<dbReference type="RefSeq" id="WP_184941170.1">
    <property type="nucleotide sequence ID" value="NZ_BAAAWZ010000001.1"/>
</dbReference>
<dbReference type="Proteomes" id="UP000562352">
    <property type="component" value="Unassembled WGS sequence"/>
</dbReference>
<feature type="domain" description="HTH marR-type" evidence="1">
    <location>
        <begin position="32"/>
        <end position="169"/>
    </location>
</feature>
<name>A0A841D0F8_PLAVE</name>
<comment type="caution">
    <text evidence="2">The sequence shown here is derived from an EMBL/GenBank/DDBJ whole genome shotgun (WGS) entry which is preliminary data.</text>
</comment>
<dbReference type="SMART" id="SM00347">
    <property type="entry name" value="HTH_MARR"/>
    <property type="match status" value="1"/>
</dbReference>
<dbReference type="InterPro" id="IPR039422">
    <property type="entry name" value="MarR/SlyA-like"/>
</dbReference>
<dbReference type="PRINTS" id="PR00598">
    <property type="entry name" value="HTHMARR"/>
</dbReference>
<dbReference type="EMBL" id="JACHJJ010000006">
    <property type="protein sequence ID" value="MBB5963210.1"/>
    <property type="molecule type" value="Genomic_DNA"/>
</dbReference>